<evidence type="ECO:0000259" key="10">
    <source>
        <dbReference type="Pfam" id="PF22924"/>
    </source>
</evidence>
<dbReference type="Pfam" id="PF22924">
    <property type="entry name" value="ACOX_C_alpha1"/>
    <property type="match status" value="1"/>
</dbReference>
<keyword evidence="5 7" id="KW-0274">FAD</keyword>
<sequence length="695" mass="78304">MQSVHLSIRLGTMDLMKVKNLIRDLPLGPLHRYRQQATFDWKSLKLKFHGEAVLQYKNKMWSYMENSPVFQPHVTSQTVDAQRRSCHAKMLAMLKDDLLQAPTEVPNAAWIDTMFQYDGSLPVKTAVTFGMVPGVVFALGTERHSEFLEKLREGEILGCFALTEISHGTNAKGIRTRATYEPKKQCFVLHSPDFEAAKCWVGGLGKSATHAIVYAQLVMHDGTNHGLHPFIVPIRDVRTLKSLPGVKVGDLGEKIGLNGVDNGFVQFTNYVIPRESLLNKMGDVTEDGKYVTPFKDPSKRFGASLGALSVGRVNINVMCTAYLTVAIVIAVRYSAARKQFGPPKEEEWPVLEYQIQQLRLFPHLAAAFALKIFSYQFSIKTEDFQIKMISGEDRDLLAAEGLEIHALSSATKPLCAWTARDAIQDCRESCGGHGYLKASRLGDLRNDNDANCTYEGENNVLIQQASNWLLNQRLSIEKDEPFLSPLGSIDFLPDAQSILQLKFTSTTIEDTMKPENLLKSFRWLVCHYLEITYERVKELSSNGQDSFSVRNNSQSFFARTLSLVYGEHAIIKAFVEYLQDPKWSIEERKVLSILCSLYAAYLLERRLGDLYAGGYAALDSKIDILLRDGIIRQCKELLVDAVSLADVLAPPDFILNSALGMCDGQIYKNIEQWILKDKQNLERPSWWKEILQAKL</sequence>
<evidence type="ECO:0000256" key="7">
    <source>
        <dbReference type="PIRNR" id="PIRNR000168"/>
    </source>
</evidence>
<evidence type="ECO:0000256" key="5">
    <source>
        <dbReference type="ARBA" id="ARBA00022827"/>
    </source>
</evidence>
<feature type="domain" description="Acyl-CoA oxidase C-alpha1" evidence="10">
    <location>
        <begin position="306"/>
        <end position="470"/>
    </location>
</feature>
<dbReference type="InterPro" id="IPR002655">
    <property type="entry name" value="Acyl-CoA_oxidase_C"/>
</dbReference>
<reference evidence="12" key="1">
    <citation type="submission" date="2025-08" db="UniProtKB">
        <authorList>
            <consortium name="RefSeq"/>
        </authorList>
    </citation>
    <scope>IDENTIFICATION</scope>
    <source>
        <tissue evidence="12">Thorax and Abdomen</tissue>
    </source>
</reference>
<evidence type="ECO:0000256" key="6">
    <source>
        <dbReference type="ARBA" id="ARBA00023002"/>
    </source>
</evidence>
<dbReference type="Gene3D" id="1.20.140.10">
    <property type="entry name" value="Butyryl-CoA Dehydrogenase, subunit A, domain 3"/>
    <property type="match status" value="2"/>
</dbReference>
<evidence type="ECO:0000256" key="4">
    <source>
        <dbReference type="ARBA" id="ARBA00022630"/>
    </source>
</evidence>
<evidence type="ECO:0000256" key="3">
    <source>
        <dbReference type="ARBA" id="ARBA00006288"/>
    </source>
</evidence>
<dbReference type="GeneID" id="107217263"/>
<evidence type="ECO:0000313" key="11">
    <source>
        <dbReference type="Proteomes" id="UP000829291"/>
    </source>
</evidence>
<dbReference type="InterPro" id="IPR046373">
    <property type="entry name" value="Acyl-CoA_Oxase/DH_mid-dom_sf"/>
</dbReference>
<dbReference type="Proteomes" id="UP000829291">
    <property type="component" value="Chromosome 5"/>
</dbReference>
<dbReference type="SUPFAM" id="SSF47203">
    <property type="entry name" value="Acyl-CoA dehydrogenase C-terminal domain-like"/>
    <property type="match status" value="2"/>
</dbReference>
<comment type="pathway">
    <text evidence="2">Lipid metabolism.</text>
</comment>
<evidence type="ECO:0000259" key="8">
    <source>
        <dbReference type="Pfam" id="PF01756"/>
    </source>
</evidence>
<name>A0ABM3GCL1_NEOLC</name>
<keyword evidence="6" id="KW-0560">Oxidoreductase</keyword>
<dbReference type="Gene3D" id="2.40.110.10">
    <property type="entry name" value="Butyryl-CoA Dehydrogenase, subunit A, domain 2"/>
    <property type="match status" value="1"/>
</dbReference>
<evidence type="ECO:0000259" key="9">
    <source>
        <dbReference type="Pfam" id="PF02770"/>
    </source>
</evidence>
<comment type="cofactor">
    <cofactor evidence="1">
        <name>FAD</name>
        <dbReference type="ChEBI" id="CHEBI:57692"/>
    </cofactor>
</comment>
<proteinExistence type="inferred from homology"/>
<comment type="similarity">
    <text evidence="3 7">Belongs to the acyl-CoA oxidase family.</text>
</comment>
<protein>
    <recommendedName>
        <fullName evidence="7">Acyl-coenzyme A oxidase</fullName>
    </recommendedName>
</protein>
<dbReference type="InterPro" id="IPR006091">
    <property type="entry name" value="Acyl-CoA_Oxase/DH_mid-dom"/>
</dbReference>
<keyword evidence="11" id="KW-1185">Reference proteome</keyword>
<dbReference type="PANTHER" id="PTHR10909">
    <property type="entry name" value="ELECTRON TRANSPORT OXIDOREDUCTASE"/>
    <property type="match status" value="1"/>
</dbReference>
<dbReference type="SUPFAM" id="SSF56645">
    <property type="entry name" value="Acyl-CoA dehydrogenase NM domain-like"/>
    <property type="match status" value="1"/>
</dbReference>
<dbReference type="RefSeq" id="XP_046598006.1">
    <property type="nucleotide sequence ID" value="XM_046742050.1"/>
</dbReference>
<feature type="domain" description="Acyl-CoA oxidase/dehydrogenase middle" evidence="9">
    <location>
        <begin position="159"/>
        <end position="269"/>
    </location>
</feature>
<dbReference type="Pfam" id="PF02770">
    <property type="entry name" value="Acyl-CoA_dh_M"/>
    <property type="match status" value="1"/>
</dbReference>
<dbReference type="InterPro" id="IPR012258">
    <property type="entry name" value="Acyl-CoA_oxidase"/>
</dbReference>
<dbReference type="Pfam" id="PF01756">
    <property type="entry name" value="ACOX"/>
    <property type="match status" value="1"/>
</dbReference>
<evidence type="ECO:0000256" key="1">
    <source>
        <dbReference type="ARBA" id="ARBA00001974"/>
    </source>
</evidence>
<gene>
    <name evidence="12" type="primary">LOC107217263</name>
</gene>
<feature type="domain" description="Acyl-CoA oxidase C-terminal" evidence="8">
    <location>
        <begin position="514"/>
        <end position="693"/>
    </location>
</feature>
<accession>A0ABM3GCL1</accession>
<dbReference type="PANTHER" id="PTHR10909:SF390">
    <property type="entry name" value="PEROXISOMAL ACYL-COENZYME A OXIDASE 3"/>
    <property type="match status" value="1"/>
</dbReference>
<dbReference type="InterPro" id="IPR055060">
    <property type="entry name" value="ACOX_C_alpha1"/>
</dbReference>
<dbReference type="InterPro" id="IPR009100">
    <property type="entry name" value="AcylCoA_DH/oxidase_NM_dom_sf"/>
</dbReference>
<dbReference type="PIRSF" id="PIRSF000168">
    <property type="entry name" value="Acyl-CoA_oxidase"/>
    <property type="match status" value="1"/>
</dbReference>
<keyword evidence="4 7" id="KW-0285">Flavoprotein</keyword>
<dbReference type="InterPro" id="IPR036250">
    <property type="entry name" value="AcylCo_DH-like_C"/>
</dbReference>
<evidence type="ECO:0000313" key="12">
    <source>
        <dbReference type="RefSeq" id="XP_046598006.1"/>
    </source>
</evidence>
<evidence type="ECO:0000256" key="2">
    <source>
        <dbReference type="ARBA" id="ARBA00005189"/>
    </source>
</evidence>
<organism evidence="11 12">
    <name type="scientific">Neodiprion lecontei</name>
    <name type="common">Redheaded pine sawfly</name>
    <dbReference type="NCBI Taxonomy" id="441921"/>
    <lineage>
        <taxon>Eukaryota</taxon>
        <taxon>Metazoa</taxon>
        <taxon>Ecdysozoa</taxon>
        <taxon>Arthropoda</taxon>
        <taxon>Hexapoda</taxon>
        <taxon>Insecta</taxon>
        <taxon>Pterygota</taxon>
        <taxon>Neoptera</taxon>
        <taxon>Endopterygota</taxon>
        <taxon>Hymenoptera</taxon>
        <taxon>Tenthredinoidea</taxon>
        <taxon>Diprionidae</taxon>
        <taxon>Diprioninae</taxon>
        <taxon>Neodiprion</taxon>
    </lineage>
</organism>